<evidence type="ECO:0000259" key="1">
    <source>
        <dbReference type="PROSITE" id="PS51186"/>
    </source>
</evidence>
<dbReference type="SUPFAM" id="SSF55729">
    <property type="entry name" value="Acyl-CoA N-acyltransferases (Nat)"/>
    <property type="match status" value="1"/>
</dbReference>
<accession>A0A1H7RN13</accession>
<proteinExistence type="predicted"/>
<protein>
    <submittedName>
        <fullName evidence="2">Acetyltransferase (GNAT) family protein</fullName>
    </submittedName>
</protein>
<sequence>MAFIRRRDGPGACLTERMISSELDRVASFLASFARRQAALTTDFPGGFAVRDPAYARSWEHNQVVVDGDTDPELLAGRVDALLDGLGHRMVTVLPGPLGDACAPFLKAVGYQQGAALVMIHRGARPAATPAAEEVDLDTLRPALTLQERAFWPESDEETVRHLVERRATRLRGADEVRFLAVRDADGSVAAWADLYQDRAAGVAQVEDLVTAEPHRGRGHAATVLATALHRAADAQLLFLLADADDWPKEWYARGGFEPAGTVHVFTRR</sequence>
<evidence type="ECO:0000313" key="3">
    <source>
        <dbReference type="Proteomes" id="UP000183015"/>
    </source>
</evidence>
<evidence type="ECO:0000313" key="2">
    <source>
        <dbReference type="EMBL" id="SEL61621.1"/>
    </source>
</evidence>
<reference evidence="3" key="1">
    <citation type="submission" date="2016-10" db="EMBL/GenBank/DDBJ databases">
        <authorList>
            <person name="Varghese N."/>
        </authorList>
    </citation>
    <scope>NUCLEOTIDE SEQUENCE [LARGE SCALE GENOMIC DNA]</scope>
    <source>
        <strain evidence="3">DSM 45096 / BCRC 16803 / CGMCC 4.1857 / CIP 109030 / JCM 12277 / KCTC 19219 / NBRC 100920 / 33214</strain>
    </source>
</reference>
<dbReference type="GO" id="GO:0016747">
    <property type="term" value="F:acyltransferase activity, transferring groups other than amino-acyl groups"/>
    <property type="evidence" value="ECO:0007669"/>
    <property type="project" value="InterPro"/>
</dbReference>
<gene>
    <name evidence="2" type="ORF">SAMN05414137_110224</name>
</gene>
<dbReference type="AlphaFoldDB" id="A0A1H7RN13"/>
<dbReference type="PROSITE" id="PS51186">
    <property type="entry name" value="GNAT"/>
    <property type="match status" value="1"/>
</dbReference>
<dbReference type="eggNOG" id="COG0454">
    <property type="taxonomic scope" value="Bacteria"/>
</dbReference>
<feature type="domain" description="N-acetyltransferase" evidence="1">
    <location>
        <begin position="119"/>
        <end position="269"/>
    </location>
</feature>
<dbReference type="InterPro" id="IPR016181">
    <property type="entry name" value="Acyl_CoA_acyltransferase"/>
</dbReference>
<name>A0A1H7RN13_STRJI</name>
<dbReference type="Gene3D" id="3.40.630.30">
    <property type="match status" value="1"/>
</dbReference>
<dbReference type="Proteomes" id="UP000183015">
    <property type="component" value="Unassembled WGS sequence"/>
</dbReference>
<keyword evidence="3" id="KW-1185">Reference proteome</keyword>
<dbReference type="InterPro" id="IPR000182">
    <property type="entry name" value="GNAT_dom"/>
</dbReference>
<dbReference type="EMBL" id="FOAZ01000010">
    <property type="protein sequence ID" value="SEL61621.1"/>
    <property type="molecule type" value="Genomic_DNA"/>
</dbReference>
<keyword evidence="2" id="KW-0808">Transferase</keyword>
<dbReference type="Pfam" id="PF00583">
    <property type="entry name" value="Acetyltransf_1"/>
    <property type="match status" value="1"/>
</dbReference>
<organism evidence="2 3">
    <name type="scientific">Streptacidiphilus jiangxiensis</name>
    <dbReference type="NCBI Taxonomy" id="235985"/>
    <lineage>
        <taxon>Bacteria</taxon>
        <taxon>Bacillati</taxon>
        <taxon>Actinomycetota</taxon>
        <taxon>Actinomycetes</taxon>
        <taxon>Kitasatosporales</taxon>
        <taxon>Streptomycetaceae</taxon>
        <taxon>Streptacidiphilus</taxon>
    </lineage>
</organism>